<gene>
    <name evidence="2" type="ORF">LEP1GSC081_2844</name>
</gene>
<dbReference type="GO" id="GO:0016779">
    <property type="term" value="F:nucleotidyltransferase activity"/>
    <property type="evidence" value="ECO:0007669"/>
    <property type="project" value="InterPro"/>
</dbReference>
<evidence type="ECO:0000259" key="1">
    <source>
        <dbReference type="Pfam" id="PF01909"/>
    </source>
</evidence>
<dbReference type="AlphaFoldDB" id="A0A0E2BBC7"/>
<feature type="domain" description="Polymerase nucleotidyl transferase" evidence="1">
    <location>
        <begin position="18"/>
        <end position="92"/>
    </location>
</feature>
<dbReference type="SUPFAM" id="SSF81301">
    <property type="entry name" value="Nucleotidyltransferase"/>
    <property type="match status" value="1"/>
</dbReference>
<reference evidence="2 3" key="1">
    <citation type="submission" date="2012-10" db="EMBL/GenBank/DDBJ databases">
        <authorList>
            <person name="Harkins D.M."/>
            <person name="Durkin A.S."/>
            <person name="Brinkac L.M."/>
            <person name="Selengut J.D."/>
            <person name="Sanka R."/>
            <person name="DePew J."/>
            <person name="Purushe J."/>
            <person name="Peacock S.J."/>
            <person name="Thaipadungpanit J."/>
            <person name="Wuthiekanun V.W."/>
            <person name="Day N.P."/>
            <person name="Vinetz J.M."/>
            <person name="Sutton G.G."/>
            <person name="Nelson W.C."/>
            <person name="Fouts D.E."/>
        </authorList>
    </citation>
    <scope>NUCLEOTIDE SEQUENCE [LARGE SCALE GENOMIC DNA]</scope>
    <source>
        <strain evidence="2 3">H1</strain>
    </source>
</reference>
<dbReference type="GeneID" id="34315611"/>
<evidence type="ECO:0000313" key="2">
    <source>
        <dbReference type="EMBL" id="EKO14429.1"/>
    </source>
</evidence>
<evidence type="ECO:0000313" key="3">
    <source>
        <dbReference type="Proteomes" id="UP000006253"/>
    </source>
</evidence>
<sequence length="115" mass="13471">MSVIVFPKRDPLGGMSREELIKKIRFLIQDKTIKAYLFGSVARNTQNAYSDVDLILIADTKTPFLSRPESFPELLSLPVELNLFVYNQEEWEKIREQSQYTGFWKSVFSEMIQIF</sequence>
<comment type="caution">
    <text evidence="2">The sequence shown here is derived from an EMBL/GenBank/DDBJ whole genome shotgun (WGS) entry which is preliminary data.</text>
</comment>
<proteinExistence type="predicted"/>
<dbReference type="InterPro" id="IPR043519">
    <property type="entry name" value="NT_sf"/>
</dbReference>
<dbReference type="EMBL" id="AHMY02000055">
    <property type="protein sequence ID" value="EKO14429.1"/>
    <property type="molecule type" value="Genomic_DNA"/>
</dbReference>
<name>A0A0E2BBC7_9LEPT</name>
<dbReference type="Proteomes" id="UP000006253">
    <property type="component" value="Unassembled WGS sequence"/>
</dbReference>
<dbReference type="Gene3D" id="3.30.460.10">
    <property type="entry name" value="Beta Polymerase, domain 2"/>
    <property type="match status" value="1"/>
</dbReference>
<dbReference type="Pfam" id="PF01909">
    <property type="entry name" value="NTP_transf_2"/>
    <property type="match status" value="1"/>
</dbReference>
<dbReference type="RefSeq" id="WP_004755145.1">
    <property type="nucleotide sequence ID" value="NZ_AHMY02000055.1"/>
</dbReference>
<organism evidence="2 3">
    <name type="scientific">Leptospira kirschneri str. H1</name>
    <dbReference type="NCBI Taxonomy" id="1049966"/>
    <lineage>
        <taxon>Bacteria</taxon>
        <taxon>Pseudomonadati</taxon>
        <taxon>Spirochaetota</taxon>
        <taxon>Spirochaetia</taxon>
        <taxon>Leptospirales</taxon>
        <taxon>Leptospiraceae</taxon>
        <taxon>Leptospira</taxon>
    </lineage>
</organism>
<dbReference type="InterPro" id="IPR002934">
    <property type="entry name" value="Polymerase_NTP_transf_dom"/>
</dbReference>
<accession>A0A0E2BBC7</accession>
<dbReference type="CDD" id="cd05403">
    <property type="entry name" value="NT_KNTase_like"/>
    <property type="match status" value="1"/>
</dbReference>
<keyword evidence="2" id="KW-0808">Transferase</keyword>
<protein>
    <submittedName>
        <fullName evidence="2">Nucleotidyltransferase domain protein</fullName>
    </submittedName>
</protein>